<dbReference type="EMBL" id="CP001823">
    <property type="protein sequence ID" value="ACZ37974.1"/>
    <property type="molecule type" value="Genomic_DNA"/>
</dbReference>
<feature type="binding site" evidence="3">
    <location>
        <position position="137"/>
    </location>
    <ligand>
        <name>a divalent metal cation</name>
        <dbReference type="ChEBI" id="CHEBI:60240"/>
    </ligand>
</feature>
<evidence type="ECO:0000256" key="3">
    <source>
        <dbReference type="PIRSR" id="PIRSR607837-1"/>
    </source>
</evidence>
<comment type="similarity">
    <text evidence="1">Belongs to the DinB family.</text>
</comment>
<dbReference type="GO" id="GO:0046872">
    <property type="term" value="F:metal ion binding"/>
    <property type="evidence" value="ECO:0007669"/>
    <property type="project" value="UniProtKB-KW"/>
</dbReference>
<dbReference type="RefSeq" id="WP_012871021.1">
    <property type="nucleotide sequence ID" value="NC_013523.1"/>
</dbReference>
<name>D1C157_SPHTD</name>
<dbReference type="InterPro" id="IPR034660">
    <property type="entry name" value="DinB/YfiT-like"/>
</dbReference>
<dbReference type="InParanoid" id="D1C157"/>
<dbReference type="PANTHER" id="PTHR37302">
    <property type="entry name" value="SLR1116 PROTEIN"/>
    <property type="match status" value="1"/>
</dbReference>
<dbReference type="PANTHER" id="PTHR37302:SF3">
    <property type="entry name" value="DAMAGE-INDUCIBLE PROTEIN DINB"/>
    <property type="match status" value="1"/>
</dbReference>
<dbReference type="Pfam" id="PF05163">
    <property type="entry name" value="DinB"/>
    <property type="match status" value="1"/>
</dbReference>
<dbReference type="Proteomes" id="UP000002027">
    <property type="component" value="Chromosome 1"/>
</dbReference>
<reference evidence="4 5" key="2">
    <citation type="journal article" date="2010" name="Stand. Genomic Sci.">
        <title>Complete genome sequence of Desulfohalobium retbaense type strain (HR(100)).</title>
        <authorList>
            <person name="Spring S."/>
            <person name="Nolan M."/>
            <person name="Lapidus A."/>
            <person name="Glavina Del Rio T."/>
            <person name="Copeland A."/>
            <person name="Tice H."/>
            <person name="Cheng J.F."/>
            <person name="Lucas S."/>
            <person name="Land M."/>
            <person name="Chen F."/>
            <person name="Bruce D."/>
            <person name="Goodwin L."/>
            <person name="Pitluck S."/>
            <person name="Ivanova N."/>
            <person name="Mavromatis K."/>
            <person name="Mikhailova N."/>
            <person name="Pati A."/>
            <person name="Chen A."/>
            <person name="Palaniappan K."/>
            <person name="Hauser L."/>
            <person name="Chang Y.J."/>
            <person name="Jeffries C.D."/>
            <person name="Munk C."/>
            <person name="Kiss H."/>
            <person name="Chain P."/>
            <person name="Han C."/>
            <person name="Brettin T."/>
            <person name="Detter J.C."/>
            <person name="Schuler E."/>
            <person name="Goker M."/>
            <person name="Rohde M."/>
            <person name="Bristow J."/>
            <person name="Eisen J.A."/>
            <person name="Markowitz V."/>
            <person name="Hugenholtz P."/>
            <person name="Kyrpides N.C."/>
            <person name="Klenk H.P."/>
        </authorList>
    </citation>
    <scope>NUCLEOTIDE SEQUENCE [LARGE SCALE GENOMIC DNA]</scope>
    <source>
        <strain evidence="5">ATCC 49802 / DSM 20745 / S 6022</strain>
    </source>
</reference>
<dbReference type="HOGENOM" id="CLU_101283_1_1_0"/>
<protein>
    <submittedName>
        <fullName evidence="4">DinB family protein</fullName>
    </submittedName>
</protein>
<dbReference type="eggNOG" id="COG2318">
    <property type="taxonomic scope" value="Bacteria"/>
</dbReference>
<dbReference type="STRING" id="479434.Sthe_0536"/>
<dbReference type="InterPro" id="IPR007837">
    <property type="entry name" value="DinB"/>
</dbReference>
<dbReference type="KEGG" id="sti:Sthe_0536"/>
<gene>
    <name evidence="4" type="ordered locus">Sthe_0536</name>
</gene>
<dbReference type="OrthoDB" id="9811413at2"/>
<evidence type="ECO:0000313" key="5">
    <source>
        <dbReference type="Proteomes" id="UP000002027"/>
    </source>
</evidence>
<sequence length="174" mass="19664">MYVPMIRLLFDYSAWADTRVLKAAEGLTPDQWLAPGSAGRGSIRDTLVHAIAAQRRWISWLDGSVPPQEAMRLNIDPETVPDLGALRERWEQVQQQTRAFLERATEELLAEEISSPTPRGGVWTAPRWEILVHVANHNTQHRSEVAAMLTQFGHSPGDLDVLFYLFERRLPVGA</sequence>
<feature type="binding site" evidence="3">
    <location>
        <position position="49"/>
    </location>
    <ligand>
        <name>a divalent metal cation</name>
        <dbReference type="ChEBI" id="CHEBI:60240"/>
    </ligand>
</feature>
<accession>D1C157</accession>
<organism evidence="4 5">
    <name type="scientific">Sphaerobacter thermophilus (strain ATCC 49802 / DSM 20745 / KCCM 41009 / NCIMB 13125 / S 6022)</name>
    <dbReference type="NCBI Taxonomy" id="479434"/>
    <lineage>
        <taxon>Bacteria</taxon>
        <taxon>Pseudomonadati</taxon>
        <taxon>Thermomicrobiota</taxon>
        <taxon>Thermomicrobia</taxon>
        <taxon>Sphaerobacterales</taxon>
        <taxon>Sphaerobacterineae</taxon>
        <taxon>Sphaerobacteraceae</taxon>
        <taxon>Sphaerobacter</taxon>
    </lineage>
</organism>
<dbReference type="FunCoup" id="D1C157">
    <property type="interactions" value="36"/>
</dbReference>
<evidence type="ECO:0000256" key="1">
    <source>
        <dbReference type="ARBA" id="ARBA00008635"/>
    </source>
</evidence>
<keyword evidence="2 3" id="KW-0479">Metal-binding</keyword>
<feature type="binding site" evidence="3">
    <location>
        <position position="141"/>
    </location>
    <ligand>
        <name>a divalent metal cation</name>
        <dbReference type="ChEBI" id="CHEBI:60240"/>
    </ligand>
</feature>
<proteinExistence type="inferred from homology"/>
<dbReference type="SUPFAM" id="SSF109854">
    <property type="entry name" value="DinB/YfiT-like putative metalloenzymes"/>
    <property type="match status" value="1"/>
</dbReference>
<dbReference type="Gene3D" id="1.20.120.450">
    <property type="entry name" value="dinb family like domain"/>
    <property type="match status" value="1"/>
</dbReference>
<keyword evidence="5" id="KW-1185">Reference proteome</keyword>
<evidence type="ECO:0000256" key="2">
    <source>
        <dbReference type="ARBA" id="ARBA00022723"/>
    </source>
</evidence>
<evidence type="ECO:0000313" key="4">
    <source>
        <dbReference type="EMBL" id="ACZ37974.1"/>
    </source>
</evidence>
<reference evidence="5" key="1">
    <citation type="submission" date="2009-11" db="EMBL/GenBank/DDBJ databases">
        <title>The complete chromosome 1 of Sphaerobacter thermophilus DSM 20745.</title>
        <authorList>
            <person name="Lucas S."/>
            <person name="Copeland A."/>
            <person name="Lapidus A."/>
            <person name="Glavina del Rio T."/>
            <person name="Dalin E."/>
            <person name="Tice H."/>
            <person name="Bruce D."/>
            <person name="Goodwin L."/>
            <person name="Pitluck S."/>
            <person name="Kyrpides N."/>
            <person name="Mavromatis K."/>
            <person name="Ivanova N."/>
            <person name="Mikhailova N."/>
            <person name="LaButti K.M."/>
            <person name="Clum A."/>
            <person name="Sun H.I."/>
            <person name="Brettin T."/>
            <person name="Detter J.C."/>
            <person name="Han C."/>
            <person name="Larimer F."/>
            <person name="Land M."/>
            <person name="Hauser L."/>
            <person name="Markowitz V."/>
            <person name="Cheng J.F."/>
            <person name="Hugenholtz P."/>
            <person name="Woyke T."/>
            <person name="Wu D."/>
            <person name="Steenblock K."/>
            <person name="Schneider S."/>
            <person name="Pukall R."/>
            <person name="Goeker M."/>
            <person name="Klenk H.P."/>
            <person name="Eisen J.A."/>
        </authorList>
    </citation>
    <scope>NUCLEOTIDE SEQUENCE [LARGE SCALE GENOMIC DNA]</scope>
    <source>
        <strain evidence="5">ATCC 49802 / DSM 20745 / S 6022</strain>
    </source>
</reference>
<dbReference type="AlphaFoldDB" id="D1C157"/>